<keyword evidence="1" id="KW-0472">Membrane</keyword>
<proteinExistence type="predicted"/>
<sequence length="65" mass="7241">MSEFTDLVLSTTDPVVALLIVGLAIYIRVVHRDLHNDLDLVRGRVRRVETNLLAPDGGQEDDDGR</sequence>
<dbReference type="RefSeq" id="WP_129783226.1">
    <property type="nucleotide sequence ID" value="NZ_RZHH01000002.1"/>
</dbReference>
<protein>
    <submittedName>
        <fullName evidence="2">Uncharacterized protein</fullName>
    </submittedName>
</protein>
<evidence type="ECO:0000313" key="3">
    <source>
        <dbReference type="Proteomes" id="UP000294028"/>
    </source>
</evidence>
<keyword evidence="1" id="KW-0812">Transmembrane</keyword>
<evidence type="ECO:0000313" key="2">
    <source>
        <dbReference type="EMBL" id="RYJ12743.1"/>
    </source>
</evidence>
<name>A0A482TFU3_9EURY</name>
<accession>A0A482TFU3</accession>
<organism evidence="2 3">
    <name type="scientific">Halogeometricum borinquense</name>
    <dbReference type="NCBI Taxonomy" id="60847"/>
    <lineage>
        <taxon>Archaea</taxon>
        <taxon>Methanobacteriati</taxon>
        <taxon>Methanobacteriota</taxon>
        <taxon>Stenosarchaea group</taxon>
        <taxon>Halobacteria</taxon>
        <taxon>Halobacteriales</taxon>
        <taxon>Haloferacaceae</taxon>
        <taxon>Halogeometricum</taxon>
    </lineage>
</organism>
<feature type="transmembrane region" description="Helical" evidence="1">
    <location>
        <begin position="12"/>
        <end position="30"/>
    </location>
</feature>
<dbReference type="EMBL" id="RZHH01000002">
    <property type="protein sequence ID" value="RYJ12743.1"/>
    <property type="molecule type" value="Genomic_DNA"/>
</dbReference>
<evidence type="ECO:0000256" key="1">
    <source>
        <dbReference type="SAM" id="Phobius"/>
    </source>
</evidence>
<gene>
    <name evidence="2" type="ORF">ELS19_01335</name>
</gene>
<reference evidence="2 3" key="1">
    <citation type="submission" date="2018-12" db="EMBL/GenBank/DDBJ databases">
        <title>Genome analysis provides insights into bioremediation potentialities of Halogeometricum borinquense strain N11.</title>
        <authorList>
            <person name="Najjari A."/>
            <person name="Youssef N."/>
            <person name="Fhoula I."/>
            <person name="Ben Dhia O."/>
            <person name="Mahjoubi M."/>
            <person name="Ouzari H.I."/>
            <person name="Cherif A."/>
        </authorList>
    </citation>
    <scope>NUCLEOTIDE SEQUENCE [LARGE SCALE GENOMIC DNA]</scope>
    <source>
        <strain evidence="2 3">N11</strain>
    </source>
</reference>
<dbReference type="Proteomes" id="UP000294028">
    <property type="component" value="Unassembled WGS sequence"/>
</dbReference>
<comment type="caution">
    <text evidence="2">The sequence shown here is derived from an EMBL/GenBank/DDBJ whole genome shotgun (WGS) entry which is preliminary data.</text>
</comment>
<dbReference type="AlphaFoldDB" id="A0A482TFU3"/>
<keyword evidence="1" id="KW-1133">Transmembrane helix</keyword>